<accession>A0A482W2H2</accession>
<dbReference type="AlphaFoldDB" id="A0A482W2H2"/>
<gene>
    <name evidence="1" type="ORF">BDFB_014845</name>
</gene>
<proteinExistence type="predicted"/>
<sequence length="35" mass="3985">MLYYPPAVHRQPVCSGSYLGCLHSSLQCRSLDFVR</sequence>
<dbReference type="EMBL" id="QDEB01035094">
    <property type="protein sequence ID" value="RZC39371.1"/>
    <property type="molecule type" value="Genomic_DNA"/>
</dbReference>
<name>A0A482W2H2_ASBVE</name>
<keyword evidence="2" id="KW-1185">Reference proteome</keyword>
<reference evidence="1 2" key="1">
    <citation type="submission" date="2017-03" db="EMBL/GenBank/DDBJ databases">
        <title>Genome of the blue death feigning beetle - Asbolus verrucosus.</title>
        <authorList>
            <person name="Rider S.D."/>
        </authorList>
    </citation>
    <scope>NUCLEOTIDE SEQUENCE [LARGE SCALE GENOMIC DNA]</scope>
    <source>
        <strain evidence="1">Butters</strain>
        <tissue evidence="1">Head and leg muscle</tissue>
    </source>
</reference>
<evidence type="ECO:0000313" key="1">
    <source>
        <dbReference type="EMBL" id="RZC39371.1"/>
    </source>
</evidence>
<protein>
    <submittedName>
        <fullName evidence="1">Uncharacterized protein</fullName>
    </submittedName>
</protein>
<comment type="caution">
    <text evidence="1">The sequence shown here is derived from an EMBL/GenBank/DDBJ whole genome shotgun (WGS) entry which is preliminary data.</text>
</comment>
<evidence type="ECO:0000313" key="2">
    <source>
        <dbReference type="Proteomes" id="UP000292052"/>
    </source>
</evidence>
<organism evidence="1 2">
    <name type="scientific">Asbolus verrucosus</name>
    <name type="common">Desert ironclad beetle</name>
    <dbReference type="NCBI Taxonomy" id="1661398"/>
    <lineage>
        <taxon>Eukaryota</taxon>
        <taxon>Metazoa</taxon>
        <taxon>Ecdysozoa</taxon>
        <taxon>Arthropoda</taxon>
        <taxon>Hexapoda</taxon>
        <taxon>Insecta</taxon>
        <taxon>Pterygota</taxon>
        <taxon>Neoptera</taxon>
        <taxon>Endopterygota</taxon>
        <taxon>Coleoptera</taxon>
        <taxon>Polyphaga</taxon>
        <taxon>Cucujiformia</taxon>
        <taxon>Tenebrionidae</taxon>
        <taxon>Pimeliinae</taxon>
        <taxon>Asbolus</taxon>
    </lineage>
</organism>
<dbReference type="Proteomes" id="UP000292052">
    <property type="component" value="Unassembled WGS sequence"/>
</dbReference>